<dbReference type="RefSeq" id="WP_114066648.1">
    <property type="nucleotide sequence ID" value="NZ_CP030850.1"/>
</dbReference>
<reference evidence="2 3" key="1">
    <citation type="submission" date="2018-07" db="EMBL/GenBank/DDBJ databases">
        <title>Genome sequencing of Runella.</title>
        <authorList>
            <person name="Baek M.-G."/>
            <person name="Yi H."/>
        </authorList>
    </citation>
    <scope>NUCLEOTIDE SEQUENCE [LARGE SCALE GENOMIC DNA]</scope>
    <source>
        <strain evidence="2 3">HYN0085</strain>
    </source>
</reference>
<evidence type="ECO:0000313" key="2">
    <source>
        <dbReference type="EMBL" id="AXE17863.1"/>
    </source>
</evidence>
<proteinExistence type="predicted"/>
<dbReference type="Gene3D" id="2.60.40.10">
    <property type="entry name" value="Immunoglobulins"/>
    <property type="match status" value="2"/>
</dbReference>
<sequence length="420" mass="44935">MKKGISTIAWIGLIWFLGFVTVAAQQLSTNQVNYQLTYQANTGLYTVWVVPKYATPNANNTDVKEFGATAQVSLKVPKDFVIQNITDIKGTWEKNPLKLGSQAIFASASLDAAYNYYVIGKTATETDYGSFTNGTPVALFTFQGNACYSPVGILAKADPFVAAAKSVTSLNTACSFYSRSGQTPSGNVIPLEQFVEKLGPDATCNPPIDLSLTVAVSNQQPGLNANLTLTVSVKNEGQNPASGVEVKDILPAGMNFQTFATATGTYNSATGTWTIGNIAVGQTVTLSIAVQVTQTGVQYFTAQISKADQTDTDSTPNNNIESEDDFDRTCITVPVPICVGQVFELSIPSGYTNIQWFRNDQPISGATTSVIQITEAGSYRFTATNTTCPTAGCCSYIFYEGDCCPTKAICVPFTVKKIKK</sequence>
<gene>
    <name evidence="2" type="ORF">DR864_09015</name>
</gene>
<evidence type="ECO:0000313" key="3">
    <source>
        <dbReference type="Proteomes" id="UP000251993"/>
    </source>
</evidence>
<dbReference type="Proteomes" id="UP000251993">
    <property type="component" value="Chromosome"/>
</dbReference>
<dbReference type="NCBIfam" id="TIGR01451">
    <property type="entry name" value="B_ant_repeat"/>
    <property type="match status" value="1"/>
</dbReference>
<evidence type="ECO:0000259" key="1">
    <source>
        <dbReference type="Pfam" id="PF01345"/>
    </source>
</evidence>
<dbReference type="Pfam" id="PF01345">
    <property type="entry name" value="DUF11"/>
    <property type="match status" value="1"/>
</dbReference>
<dbReference type="InterPro" id="IPR047589">
    <property type="entry name" value="DUF11_rpt"/>
</dbReference>
<feature type="domain" description="DUF11" evidence="1">
    <location>
        <begin position="209"/>
        <end position="321"/>
    </location>
</feature>
<dbReference type="AlphaFoldDB" id="A0A344TGU2"/>
<dbReference type="EMBL" id="CP030850">
    <property type="protein sequence ID" value="AXE17863.1"/>
    <property type="molecule type" value="Genomic_DNA"/>
</dbReference>
<dbReference type="OrthoDB" id="912500at2"/>
<organism evidence="2 3">
    <name type="scientific">Runella rosea</name>
    <dbReference type="NCBI Taxonomy" id="2259595"/>
    <lineage>
        <taxon>Bacteria</taxon>
        <taxon>Pseudomonadati</taxon>
        <taxon>Bacteroidota</taxon>
        <taxon>Cytophagia</taxon>
        <taxon>Cytophagales</taxon>
        <taxon>Spirosomataceae</taxon>
        <taxon>Runella</taxon>
    </lineage>
</organism>
<dbReference type="KEGG" id="run:DR864_09015"/>
<accession>A0A344TGU2</accession>
<dbReference type="InterPro" id="IPR013783">
    <property type="entry name" value="Ig-like_fold"/>
</dbReference>
<name>A0A344TGU2_9BACT</name>
<keyword evidence="3" id="KW-1185">Reference proteome</keyword>
<dbReference type="InterPro" id="IPR001434">
    <property type="entry name" value="OmcB-like_DUF11"/>
</dbReference>
<protein>
    <recommendedName>
        <fullName evidence="1">DUF11 domain-containing protein</fullName>
    </recommendedName>
</protein>